<proteinExistence type="predicted"/>
<sequence length="249" mass="29243">MEDHTVYKELSPDMGDVCDSFMQCRYFKDSNFLPRRKFDITCFENSYSRDFVKYAAEQFGRDHQEIANEVSLGTVSAGTDCDSFEKEEGNNPASIDYYSEEFKVFRRERTKEINEKLDKYKELENGMTCKDIQNLEELYAIANDQRYEGDREGEFKLNVSKSKLKRVKRFVLEKLEGSYLDDYNRFEAYAQELRESNLDSDVVINISEEALAKGKRRFLRMYVCFQAMKHGFEDGVETISRAGWHITSI</sequence>
<dbReference type="Gramene" id="PGSC0003DMT400068030">
    <property type="protein sequence ID" value="PGSC0003DMT400068030"/>
    <property type="gene ID" value="PGSC0003DMG400026458"/>
</dbReference>
<dbReference type="STRING" id="4113.M1CIB1"/>
<organism evidence="1 2">
    <name type="scientific">Solanum tuberosum</name>
    <name type="common">Potato</name>
    <dbReference type="NCBI Taxonomy" id="4113"/>
    <lineage>
        <taxon>Eukaryota</taxon>
        <taxon>Viridiplantae</taxon>
        <taxon>Streptophyta</taxon>
        <taxon>Embryophyta</taxon>
        <taxon>Tracheophyta</taxon>
        <taxon>Spermatophyta</taxon>
        <taxon>Magnoliopsida</taxon>
        <taxon>eudicotyledons</taxon>
        <taxon>Gunneridae</taxon>
        <taxon>Pentapetalae</taxon>
        <taxon>asterids</taxon>
        <taxon>lamiids</taxon>
        <taxon>Solanales</taxon>
        <taxon>Solanaceae</taxon>
        <taxon>Solanoideae</taxon>
        <taxon>Solaneae</taxon>
        <taxon>Solanum</taxon>
    </lineage>
</organism>
<reference evidence="2" key="1">
    <citation type="journal article" date="2011" name="Nature">
        <title>Genome sequence and analysis of the tuber crop potato.</title>
        <authorList>
            <consortium name="The Potato Genome Sequencing Consortium"/>
        </authorList>
    </citation>
    <scope>NUCLEOTIDE SEQUENCE [LARGE SCALE GENOMIC DNA]</scope>
    <source>
        <strain evidence="2">cv. DM1-3 516 R44</strain>
    </source>
</reference>
<accession>M1CIB1</accession>
<keyword evidence="2" id="KW-1185">Reference proteome</keyword>
<reference evidence="1" key="2">
    <citation type="submission" date="2015-06" db="UniProtKB">
        <authorList>
            <consortium name="EnsemblPlants"/>
        </authorList>
    </citation>
    <scope>IDENTIFICATION</scope>
    <source>
        <strain evidence="1">DM1-3 516 R44</strain>
    </source>
</reference>
<name>M1CIB1_SOLTU</name>
<dbReference type="PANTHER" id="PTHR46316">
    <property type="entry name" value="SNF1-RELATED PROTEIN KINASE REGULATORY SUBUNIT BETA-1"/>
    <property type="match status" value="1"/>
</dbReference>
<dbReference type="PANTHER" id="PTHR46316:SF15">
    <property type="entry name" value="TRANSPOSON MUDR MUDRA"/>
    <property type="match status" value="1"/>
</dbReference>
<dbReference type="PaxDb" id="4113-PGSC0003DMT400068030"/>
<evidence type="ECO:0000313" key="2">
    <source>
        <dbReference type="Proteomes" id="UP000011115"/>
    </source>
</evidence>
<dbReference type="Proteomes" id="UP000011115">
    <property type="component" value="Unassembled WGS sequence"/>
</dbReference>
<dbReference type="HOGENOM" id="CLU_1117327_0_0_1"/>
<dbReference type="InParanoid" id="M1CIB1"/>
<dbReference type="AlphaFoldDB" id="M1CIB1"/>
<protein>
    <submittedName>
        <fullName evidence="1">Transposon MuDR mudrA</fullName>
    </submittedName>
</protein>
<dbReference type="InterPro" id="IPR043554">
    <property type="entry name" value="KINB"/>
</dbReference>
<evidence type="ECO:0000313" key="1">
    <source>
        <dbReference type="EnsemblPlants" id="PGSC0003DMT400068030"/>
    </source>
</evidence>
<dbReference type="EnsemblPlants" id="PGSC0003DMT400068030">
    <property type="protein sequence ID" value="PGSC0003DMT400068030"/>
    <property type="gene ID" value="PGSC0003DMG400026458"/>
</dbReference>